<dbReference type="RefSeq" id="WP_133603518.1">
    <property type="nucleotide sequence ID" value="NZ_JAUFPJ010000004.1"/>
</dbReference>
<sequence>MANPAHRGSRSRQGGLSLVELMVGITVGMIIVAGASTMMVNQIDEHRRLTLETQIQQDLRAAADLMLRDLRRSGYRAQAFQSVWAPTAPVTANPYPLALQVSEDGKQVLYSYTSALDAKSAPNENNQVDANEVFGYRLRQGVLQFNLGGSWQPLTDPNTLEVTVFQVTPQVQTISLKEFCPTPCANDADCPQQQVLDVSLRLEGRARHDRANVSRSIHVSTRLRNDAVFGACPAT</sequence>
<dbReference type="PROSITE" id="PS00409">
    <property type="entry name" value="PROKAR_NTER_METHYL"/>
    <property type="match status" value="1"/>
</dbReference>
<dbReference type="SUPFAM" id="SSF54523">
    <property type="entry name" value="Pili subunits"/>
    <property type="match status" value="1"/>
</dbReference>
<dbReference type="InterPro" id="IPR012902">
    <property type="entry name" value="N_methyl_site"/>
</dbReference>
<reference evidence="2 3" key="1">
    <citation type="submission" date="2019-03" db="EMBL/GenBank/DDBJ databases">
        <title>Genomic Encyclopedia of Type Strains, Phase IV (KMG-IV): sequencing the most valuable type-strain genomes for metagenomic binning, comparative biology and taxonomic classification.</title>
        <authorList>
            <person name="Goeker M."/>
        </authorList>
    </citation>
    <scope>NUCLEOTIDE SEQUENCE [LARGE SCALE GENOMIC DNA]</scope>
    <source>
        <strain evidence="2 3">DSM 25082</strain>
    </source>
</reference>
<accession>A0A4R6N7U1</accession>
<name>A0A4R6N7U1_9BURK</name>
<dbReference type="Proteomes" id="UP000295357">
    <property type="component" value="Unassembled WGS sequence"/>
</dbReference>
<evidence type="ECO:0000313" key="2">
    <source>
        <dbReference type="EMBL" id="TDP09531.1"/>
    </source>
</evidence>
<proteinExistence type="predicted"/>
<keyword evidence="3" id="KW-1185">Reference proteome</keyword>
<gene>
    <name evidence="2" type="ORF">DFR39_10492</name>
</gene>
<keyword evidence="1" id="KW-0812">Transmembrane</keyword>
<protein>
    <submittedName>
        <fullName evidence="2">Type IV pilus assembly protein PilW</fullName>
    </submittedName>
</protein>
<keyword evidence="1" id="KW-0472">Membrane</keyword>
<evidence type="ECO:0000313" key="3">
    <source>
        <dbReference type="Proteomes" id="UP000295357"/>
    </source>
</evidence>
<dbReference type="OrthoDB" id="8685962at2"/>
<dbReference type="Pfam" id="PF07963">
    <property type="entry name" value="N_methyl"/>
    <property type="match status" value="1"/>
</dbReference>
<organism evidence="2 3">
    <name type="scientific">Roseateles asaccharophilus</name>
    <dbReference type="NCBI Taxonomy" id="582607"/>
    <lineage>
        <taxon>Bacteria</taxon>
        <taxon>Pseudomonadati</taxon>
        <taxon>Pseudomonadota</taxon>
        <taxon>Betaproteobacteria</taxon>
        <taxon>Burkholderiales</taxon>
        <taxon>Sphaerotilaceae</taxon>
        <taxon>Roseateles</taxon>
    </lineage>
</organism>
<feature type="transmembrane region" description="Helical" evidence="1">
    <location>
        <begin position="21"/>
        <end position="40"/>
    </location>
</feature>
<evidence type="ECO:0000256" key="1">
    <source>
        <dbReference type="SAM" id="Phobius"/>
    </source>
</evidence>
<dbReference type="AlphaFoldDB" id="A0A4R6N7U1"/>
<dbReference type="InterPro" id="IPR045584">
    <property type="entry name" value="Pilin-like"/>
</dbReference>
<comment type="caution">
    <text evidence="2">The sequence shown here is derived from an EMBL/GenBank/DDBJ whole genome shotgun (WGS) entry which is preliminary data.</text>
</comment>
<keyword evidence="1" id="KW-1133">Transmembrane helix</keyword>
<dbReference type="EMBL" id="SNXE01000004">
    <property type="protein sequence ID" value="TDP09531.1"/>
    <property type="molecule type" value="Genomic_DNA"/>
</dbReference>